<proteinExistence type="predicted"/>
<dbReference type="EMBL" id="LR778114">
    <property type="protein sequence ID" value="CAB1127854.1"/>
    <property type="molecule type" value="Genomic_DNA"/>
</dbReference>
<evidence type="ECO:0000313" key="2">
    <source>
        <dbReference type="EMBL" id="CAB1127854.1"/>
    </source>
</evidence>
<dbReference type="Gene3D" id="3.40.50.720">
    <property type="entry name" value="NAD(P)-binding Rossmann-like Domain"/>
    <property type="match status" value="1"/>
</dbReference>
<dbReference type="InterPro" id="IPR036291">
    <property type="entry name" value="NAD(P)-bd_dom_sf"/>
</dbReference>
<feature type="domain" description="Gfo/Idh/MocA-like oxidoreductase N-terminal" evidence="1">
    <location>
        <begin position="5"/>
        <end position="67"/>
    </location>
</feature>
<name>A0A6F8ZDT9_9FIRM</name>
<dbReference type="SUPFAM" id="SSF51735">
    <property type="entry name" value="NAD(P)-binding Rossmann-fold domains"/>
    <property type="match status" value="1"/>
</dbReference>
<dbReference type="Proteomes" id="UP000503399">
    <property type="component" value="Chromosome"/>
</dbReference>
<accession>A0A6F8ZDT9</accession>
<evidence type="ECO:0000259" key="1">
    <source>
        <dbReference type="Pfam" id="PF01408"/>
    </source>
</evidence>
<reference evidence="2 3" key="1">
    <citation type="submission" date="2020-02" db="EMBL/GenBank/DDBJ databases">
        <authorList>
            <person name="Hogendoorn C."/>
        </authorList>
    </citation>
    <scope>NUCLEOTIDE SEQUENCE [LARGE SCALE GENOMIC DNA]</scope>
    <source>
        <strain evidence="2">R501</strain>
    </source>
</reference>
<dbReference type="KEGG" id="hfv:R50_0348"/>
<dbReference type="Pfam" id="PF01408">
    <property type="entry name" value="GFO_IDH_MocA"/>
    <property type="match status" value="1"/>
</dbReference>
<dbReference type="InterPro" id="IPR000683">
    <property type="entry name" value="Gfo/Idh/MocA-like_OxRdtase_N"/>
</dbReference>
<evidence type="ECO:0000313" key="3">
    <source>
        <dbReference type="Proteomes" id="UP000503399"/>
    </source>
</evidence>
<dbReference type="GO" id="GO:0000166">
    <property type="term" value="F:nucleotide binding"/>
    <property type="evidence" value="ECO:0007669"/>
    <property type="project" value="InterPro"/>
</dbReference>
<gene>
    <name evidence="2" type="ORF">R50_0348</name>
</gene>
<sequence length="121" mass="13082">MATTQVAVAGLGRVGGRFLEALLEAGVTVAAVAQPGDTPGKAFARAHGIPVMEDALDLLELPEVEVLFDLTGSEAVRRRLRERLAARGDTRVVVAPESVARLVWQLVAGDRRWPELHSDRY</sequence>
<keyword evidence="3" id="KW-1185">Reference proteome</keyword>
<dbReference type="AlphaFoldDB" id="A0A6F8ZDT9"/>
<organism evidence="2 3">
    <name type="scientific">Candidatus Hydrogenisulfobacillus filiaventi</name>
    <dbReference type="NCBI Taxonomy" id="2707344"/>
    <lineage>
        <taxon>Bacteria</taxon>
        <taxon>Bacillati</taxon>
        <taxon>Bacillota</taxon>
        <taxon>Clostridia</taxon>
        <taxon>Eubacteriales</taxon>
        <taxon>Clostridiales Family XVII. Incertae Sedis</taxon>
        <taxon>Candidatus Hydrogenisulfobacillus</taxon>
    </lineage>
</organism>
<protein>
    <submittedName>
        <fullName evidence="2">Homoserine dehydrogenase</fullName>
    </submittedName>
</protein>